<sequence length="401" mass="43018">MASGVGIFQILSQMDHLPPPDQMLVQFETSDSLLPVRTNPVITDDDVSPVLIQEPLVALQASQSTFSYEQLSQVRQLVGNMQVQLPQVGGSLVSREVSRPPIPRHVNRTPVAVQALPVQDQLPSSFKRMRINEPSGSTATPLTVQPLTEIPGGLGAASGNMELPEHFRIPDLSMIQDRDHQNQQHIRSAALQQAATLPRPNPLSTRLPSIGDDAYLPVLGASASKDASRHLSNKLRSHYINQSSSGSFRSNPGLPLGVSRELSGQYAAQQIVSPVGAAATTQASRIAPSSIAMASPRLSSTEQPRNVAELRSEQNWRPTGRMRGSLTGSAYSAALNQYLTPTQLTPSPPTPTVVPSTSDPRPELNANTLSAHEPTTQPGHGDVGSQPGGPSICSKNHWFNR</sequence>
<reference evidence="2" key="2">
    <citation type="submission" date="2023-04" db="EMBL/GenBank/DDBJ databases">
        <authorList>
            <person name="Bruccoleri R.E."/>
            <person name="Oakeley E.J."/>
            <person name="Faust A.-M."/>
            <person name="Dessus-Babus S."/>
            <person name="Altorfer M."/>
            <person name="Burckhardt D."/>
            <person name="Oertli M."/>
            <person name="Naumann U."/>
            <person name="Petersen F."/>
            <person name="Wong J."/>
        </authorList>
    </citation>
    <scope>NUCLEOTIDE SEQUENCE</scope>
    <source>
        <strain evidence="2">GSM-AAB239-AS_SAM_17_03QT</strain>
        <tissue evidence="2">Leaf</tissue>
    </source>
</reference>
<gene>
    <name evidence="2" type="ORF">M6B38_148700</name>
</gene>
<evidence type="ECO:0000313" key="2">
    <source>
        <dbReference type="EMBL" id="KAJ6812646.1"/>
    </source>
</evidence>
<evidence type="ECO:0000313" key="3">
    <source>
        <dbReference type="Proteomes" id="UP001140949"/>
    </source>
</evidence>
<proteinExistence type="predicted"/>
<reference evidence="2" key="1">
    <citation type="journal article" date="2023" name="GigaByte">
        <title>Genome assembly of the bearded iris, Iris pallida Lam.</title>
        <authorList>
            <person name="Bruccoleri R.E."/>
            <person name="Oakeley E.J."/>
            <person name="Faust A.M.E."/>
            <person name="Altorfer M."/>
            <person name="Dessus-Babus S."/>
            <person name="Burckhardt D."/>
            <person name="Oertli M."/>
            <person name="Naumann U."/>
            <person name="Petersen F."/>
            <person name="Wong J."/>
        </authorList>
    </citation>
    <scope>NUCLEOTIDE SEQUENCE</scope>
    <source>
        <strain evidence="2">GSM-AAB239-AS_SAM_17_03QT</strain>
    </source>
</reference>
<protein>
    <submittedName>
        <fullName evidence="2">E4 SUMO-protein ligase PIAL2-like isoform X1</fullName>
    </submittedName>
</protein>
<name>A0AAX6F8H2_IRIPA</name>
<feature type="region of interest" description="Disordered" evidence="1">
    <location>
        <begin position="340"/>
        <end position="401"/>
    </location>
</feature>
<accession>A0AAX6F8H2</accession>
<keyword evidence="3" id="KW-1185">Reference proteome</keyword>
<dbReference type="GO" id="GO:0016874">
    <property type="term" value="F:ligase activity"/>
    <property type="evidence" value="ECO:0007669"/>
    <property type="project" value="UniProtKB-KW"/>
</dbReference>
<keyword evidence="2" id="KW-0436">Ligase</keyword>
<dbReference type="EMBL" id="JANAVB010031018">
    <property type="protein sequence ID" value="KAJ6812646.1"/>
    <property type="molecule type" value="Genomic_DNA"/>
</dbReference>
<evidence type="ECO:0000256" key="1">
    <source>
        <dbReference type="SAM" id="MobiDB-lite"/>
    </source>
</evidence>
<organism evidence="2 3">
    <name type="scientific">Iris pallida</name>
    <name type="common">Sweet iris</name>
    <dbReference type="NCBI Taxonomy" id="29817"/>
    <lineage>
        <taxon>Eukaryota</taxon>
        <taxon>Viridiplantae</taxon>
        <taxon>Streptophyta</taxon>
        <taxon>Embryophyta</taxon>
        <taxon>Tracheophyta</taxon>
        <taxon>Spermatophyta</taxon>
        <taxon>Magnoliopsida</taxon>
        <taxon>Liliopsida</taxon>
        <taxon>Asparagales</taxon>
        <taxon>Iridaceae</taxon>
        <taxon>Iridoideae</taxon>
        <taxon>Irideae</taxon>
        <taxon>Iris</taxon>
    </lineage>
</organism>
<comment type="caution">
    <text evidence="2">The sequence shown here is derived from an EMBL/GenBank/DDBJ whole genome shotgun (WGS) entry which is preliminary data.</text>
</comment>
<dbReference type="Proteomes" id="UP001140949">
    <property type="component" value="Unassembled WGS sequence"/>
</dbReference>
<dbReference type="AlphaFoldDB" id="A0AAX6F8H2"/>
<feature type="compositionally biased region" description="Polar residues" evidence="1">
    <location>
        <begin position="365"/>
        <end position="378"/>
    </location>
</feature>